<dbReference type="PANTHER" id="PTHR42973:SF39">
    <property type="entry name" value="FAD-BINDING PCMH-TYPE DOMAIN-CONTAINING PROTEIN"/>
    <property type="match status" value="1"/>
</dbReference>
<dbReference type="PROSITE" id="PS51387">
    <property type="entry name" value="FAD_PCMH"/>
    <property type="match status" value="1"/>
</dbReference>
<keyword evidence="8" id="KW-1185">Reference proteome</keyword>
<keyword evidence="3" id="KW-0285">Flavoprotein</keyword>
<organism evidence="7 8">
    <name type="scientific">Flexivirga oryzae</name>
    <dbReference type="NCBI Taxonomy" id="1794944"/>
    <lineage>
        <taxon>Bacteria</taxon>
        <taxon>Bacillati</taxon>
        <taxon>Actinomycetota</taxon>
        <taxon>Actinomycetes</taxon>
        <taxon>Micrococcales</taxon>
        <taxon>Dermacoccaceae</taxon>
        <taxon>Flexivirga</taxon>
    </lineage>
</organism>
<dbReference type="InterPro" id="IPR050416">
    <property type="entry name" value="FAD-linked_Oxidoreductase"/>
</dbReference>
<dbReference type="SUPFAM" id="SSF56176">
    <property type="entry name" value="FAD-binding/transporter-associated domain-like"/>
    <property type="match status" value="1"/>
</dbReference>
<evidence type="ECO:0000256" key="5">
    <source>
        <dbReference type="ARBA" id="ARBA00023002"/>
    </source>
</evidence>
<dbReference type="Gene3D" id="3.30.465.10">
    <property type="match status" value="1"/>
</dbReference>
<reference evidence="7 8" key="1">
    <citation type="submission" date="2020-08" db="EMBL/GenBank/DDBJ databases">
        <title>Sequencing the genomes of 1000 actinobacteria strains.</title>
        <authorList>
            <person name="Klenk H.-P."/>
        </authorList>
    </citation>
    <scope>NUCLEOTIDE SEQUENCE [LARGE SCALE GENOMIC DNA]</scope>
    <source>
        <strain evidence="7 8">DSM 105369</strain>
    </source>
</reference>
<protein>
    <submittedName>
        <fullName evidence="7">FAD/FMN-containing dehydrogenase</fullName>
    </submittedName>
</protein>
<dbReference type="InterPro" id="IPR006093">
    <property type="entry name" value="Oxy_OxRdtase_FAD_BS"/>
</dbReference>
<dbReference type="InterPro" id="IPR016167">
    <property type="entry name" value="FAD-bd_PCMH_sub1"/>
</dbReference>
<evidence type="ECO:0000259" key="6">
    <source>
        <dbReference type="PROSITE" id="PS51387"/>
    </source>
</evidence>
<dbReference type="RefSeq" id="WP_221185200.1">
    <property type="nucleotide sequence ID" value="NZ_JACHVQ010000001.1"/>
</dbReference>
<proteinExistence type="inferred from homology"/>
<evidence type="ECO:0000256" key="1">
    <source>
        <dbReference type="ARBA" id="ARBA00001974"/>
    </source>
</evidence>
<sequence length="465" mass="51423">MNEQPLTDAAVDHRWAGSLLTRGDEGFDAAVVDRVFNRRLPVRRPAAVLRAGSEQDVIQGVRLARERGWKVAVRSGGHSWAQWSMRDEALVIDLGGLHELTYDEGTGIATASPAVRGGTDLGPFLEERGRFFPGGHCPTVGIGGFLLQGGQGWNARGWGWAAEYIIGIDVVTADGDLVHASETENTDLFWAARGSGPGFFGVVTRFHLRTIRLFGHLAQTVQVYDLQEYDEVMTWLQGMHHTVADTAEIVALTHTDRSVRTDRPVLTVTALALVDDAAEADRVLAPFRDCPARSRALVDVDSAPTTLAEQRARQLLENPEGHRWVVDNAWLSGTPQEVVSAARTVYTDLPNDTSFTIWFSMAPLRQLPDMAFSLQSEIYLASYVLWADAAHDERCRLWLDRAMAELEPVTVGQYLGDGDLAHRQVRFMSDAAWQRLGRIRQDRDPDGLFVGYLAGAGATNQNHWE</sequence>
<evidence type="ECO:0000256" key="4">
    <source>
        <dbReference type="ARBA" id="ARBA00022827"/>
    </source>
</evidence>
<keyword evidence="5" id="KW-0560">Oxidoreductase</keyword>
<comment type="caution">
    <text evidence="7">The sequence shown here is derived from an EMBL/GenBank/DDBJ whole genome shotgun (WGS) entry which is preliminary data.</text>
</comment>
<dbReference type="Gene3D" id="3.40.462.20">
    <property type="match status" value="1"/>
</dbReference>
<dbReference type="InterPro" id="IPR016166">
    <property type="entry name" value="FAD-bd_PCMH"/>
</dbReference>
<feature type="domain" description="FAD-binding PCMH-type" evidence="6">
    <location>
        <begin position="41"/>
        <end position="213"/>
    </location>
</feature>
<evidence type="ECO:0000313" key="8">
    <source>
        <dbReference type="Proteomes" id="UP000559182"/>
    </source>
</evidence>
<comment type="cofactor">
    <cofactor evidence="1">
        <name>FAD</name>
        <dbReference type="ChEBI" id="CHEBI:57692"/>
    </cofactor>
</comment>
<evidence type="ECO:0000256" key="2">
    <source>
        <dbReference type="ARBA" id="ARBA00005466"/>
    </source>
</evidence>
<dbReference type="PANTHER" id="PTHR42973">
    <property type="entry name" value="BINDING OXIDOREDUCTASE, PUTATIVE (AFU_ORTHOLOGUE AFUA_1G17690)-RELATED"/>
    <property type="match status" value="1"/>
</dbReference>
<evidence type="ECO:0000256" key="3">
    <source>
        <dbReference type="ARBA" id="ARBA00022630"/>
    </source>
</evidence>
<dbReference type="AlphaFoldDB" id="A0A839N3I7"/>
<dbReference type="Proteomes" id="UP000559182">
    <property type="component" value="Unassembled WGS sequence"/>
</dbReference>
<accession>A0A839N3I7</accession>
<dbReference type="PROSITE" id="PS00862">
    <property type="entry name" value="OX2_COVAL_FAD"/>
    <property type="match status" value="1"/>
</dbReference>
<comment type="similarity">
    <text evidence="2">Belongs to the oxygen-dependent FAD-linked oxidoreductase family.</text>
</comment>
<dbReference type="GO" id="GO:0071949">
    <property type="term" value="F:FAD binding"/>
    <property type="evidence" value="ECO:0007669"/>
    <property type="project" value="InterPro"/>
</dbReference>
<dbReference type="EMBL" id="JACHVQ010000001">
    <property type="protein sequence ID" value="MBB2891877.1"/>
    <property type="molecule type" value="Genomic_DNA"/>
</dbReference>
<gene>
    <name evidence="7" type="ORF">FHU39_001861</name>
</gene>
<dbReference type="Gene3D" id="3.30.43.10">
    <property type="entry name" value="Uridine Diphospho-n-acetylenolpyruvylglucosamine Reductase, domain 2"/>
    <property type="match status" value="1"/>
</dbReference>
<dbReference type="Pfam" id="PF01565">
    <property type="entry name" value="FAD_binding_4"/>
    <property type="match status" value="1"/>
</dbReference>
<dbReference type="InterPro" id="IPR036318">
    <property type="entry name" value="FAD-bd_PCMH-like_sf"/>
</dbReference>
<name>A0A839N3I7_9MICO</name>
<evidence type="ECO:0000313" key="7">
    <source>
        <dbReference type="EMBL" id="MBB2891877.1"/>
    </source>
</evidence>
<dbReference type="InterPro" id="IPR006094">
    <property type="entry name" value="Oxid_FAD_bind_N"/>
</dbReference>
<keyword evidence="4" id="KW-0274">FAD</keyword>
<dbReference type="GO" id="GO:0016491">
    <property type="term" value="F:oxidoreductase activity"/>
    <property type="evidence" value="ECO:0007669"/>
    <property type="project" value="UniProtKB-KW"/>
</dbReference>
<dbReference type="InterPro" id="IPR016169">
    <property type="entry name" value="FAD-bd_PCMH_sub2"/>
</dbReference>